<dbReference type="Proteomes" id="UP000501690">
    <property type="component" value="Linkage Group LG1"/>
</dbReference>
<evidence type="ECO:0000256" key="1">
    <source>
        <dbReference type="SAM" id="Phobius"/>
    </source>
</evidence>
<keyword evidence="1" id="KW-1133">Transmembrane helix</keyword>
<reference evidence="2 3" key="1">
    <citation type="submission" date="2019-04" db="EMBL/GenBank/DDBJ databases">
        <title>An improved genome assembly and genetic linkage map for asparagus bean, Vigna unguiculata ssp. sesquipedialis.</title>
        <authorList>
            <person name="Xia Q."/>
            <person name="Zhang R."/>
            <person name="Dong Y."/>
        </authorList>
    </citation>
    <scope>NUCLEOTIDE SEQUENCE [LARGE SCALE GENOMIC DNA]</scope>
    <source>
        <tissue evidence="2">Leaf</tissue>
    </source>
</reference>
<evidence type="ECO:0000313" key="3">
    <source>
        <dbReference type="Proteomes" id="UP000501690"/>
    </source>
</evidence>
<organism evidence="2 3">
    <name type="scientific">Vigna unguiculata</name>
    <name type="common">Cowpea</name>
    <dbReference type="NCBI Taxonomy" id="3917"/>
    <lineage>
        <taxon>Eukaryota</taxon>
        <taxon>Viridiplantae</taxon>
        <taxon>Streptophyta</taxon>
        <taxon>Embryophyta</taxon>
        <taxon>Tracheophyta</taxon>
        <taxon>Spermatophyta</taxon>
        <taxon>Magnoliopsida</taxon>
        <taxon>eudicotyledons</taxon>
        <taxon>Gunneridae</taxon>
        <taxon>Pentapetalae</taxon>
        <taxon>rosids</taxon>
        <taxon>fabids</taxon>
        <taxon>Fabales</taxon>
        <taxon>Fabaceae</taxon>
        <taxon>Papilionoideae</taxon>
        <taxon>50 kb inversion clade</taxon>
        <taxon>NPAAA clade</taxon>
        <taxon>indigoferoid/millettioid clade</taxon>
        <taxon>Phaseoleae</taxon>
        <taxon>Vigna</taxon>
    </lineage>
</organism>
<keyword evidence="1" id="KW-0812">Transmembrane</keyword>
<keyword evidence="1" id="KW-0472">Membrane</keyword>
<keyword evidence="3" id="KW-1185">Reference proteome</keyword>
<dbReference type="AlphaFoldDB" id="A0A4D6KLL3"/>
<proteinExistence type="predicted"/>
<evidence type="ECO:0000313" key="2">
    <source>
        <dbReference type="EMBL" id="QCD77495.1"/>
    </source>
</evidence>
<feature type="transmembrane region" description="Helical" evidence="1">
    <location>
        <begin position="24"/>
        <end position="45"/>
    </location>
</feature>
<accession>A0A4D6KLL3</accession>
<protein>
    <submittedName>
        <fullName evidence="2">Uncharacterized protein</fullName>
    </submittedName>
</protein>
<sequence length="92" mass="10483">MGSNEGDENRSCKKSRCLTKPSSLFLFLISLLLSMVGGFVLGWWLQIPSFKYPTMDGTLWLPSLSYPSHYLPLCSHSRPLCCHTQNRPRTTF</sequence>
<dbReference type="EMBL" id="CP039345">
    <property type="protein sequence ID" value="QCD77495.1"/>
    <property type="molecule type" value="Genomic_DNA"/>
</dbReference>
<name>A0A4D6KLL3_VIGUN</name>
<gene>
    <name evidence="2" type="ORF">DEO72_LG1g1120</name>
</gene>